<dbReference type="Pfam" id="PF03808">
    <property type="entry name" value="Glyco_tran_WecG"/>
    <property type="match status" value="1"/>
</dbReference>
<comment type="caution">
    <text evidence="3">The sequence shown here is derived from an EMBL/GenBank/DDBJ whole genome shotgun (WGS) entry which is preliminary data.</text>
</comment>
<sequence length="269" mass="29984">MNYLLLDACLILSMASVVPFLGMRFVDGDIEGIRAAIGRSLSTGDFAYAVTPNVDHVVSYHDGGDRGLREAYDGARLQICDSRILSVLARPSGRRLIPTPGSDLTFDLLQRAISPDIRMAVIGPSEVAFRRLQTRFPDRQLVHLPCADLLVRDTPAWRSAVQEAAEAEWDILFICLSFPKQEVFAHDLALTGRQGGFALCVGASIDFLTGKQKRAPRAMQRAGLEWLHRLASDPGRMWRRYLVRGPVIFRLTARQYADDARRAMRGSRS</sequence>
<dbReference type="EMBL" id="FQZC01000001">
    <property type="protein sequence ID" value="SHI70195.1"/>
    <property type="molecule type" value="Genomic_DNA"/>
</dbReference>
<evidence type="ECO:0000313" key="4">
    <source>
        <dbReference type="Proteomes" id="UP000184290"/>
    </source>
</evidence>
<protein>
    <submittedName>
        <fullName evidence="3">Polymer biosynthesis protein, WecB/TagA/CpsF family</fullName>
    </submittedName>
</protein>
<organism evidence="3 4">
    <name type="scientific">Aureimonas altamirensis DSM 21988</name>
    <dbReference type="NCBI Taxonomy" id="1121026"/>
    <lineage>
        <taxon>Bacteria</taxon>
        <taxon>Pseudomonadati</taxon>
        <taxon>Pseudomonadota</taxon>
        <taxon>Alphaproteobacteria</taxon>
        <taxon>Hyphomicrobiales</taxon>
        <taxon>Aurantimonadaceae</taxon>
        <taxon>Aureimonas</taxon>
    </lineage>
</organism>
<dbReference type="NCBIfam" id="TIGR00696">
    <property type="entry name" value="wecG_tagA_cpsF"/>
    <property type="match status" value="1"/>
</dbReference>
<name>A0ABY1I6P3_9HYPH</name>
<proteinExistence type="predicted"/>
<evidence type="ECO:0000256" key="2">
    <source>
        <dbReference type="ARBA" id="ARBA00022679"/>
    </source>
</evidence>
<reference evidence="3 4" key="1">
    <citation type="submission" date="2016-11" db="EMBL/GenBank/DDBJ databases">
        <authorList>
            <person name="Varghese N."/>
            <person name="Submissions S."/>
        </authorList>
    </citation>
    <scope>NUCLEOTIDE SEQUENCE [LARGE SCALE GENOMIC DNA]</scope>
    <source>
        <strain evidence="3 4">DSM 21988</strain>
    </source>
</reference>
<dbReference type="RefSeq" id="WP_060601903.1">
    <property type="nucleotide sequence ID" value="NZ_FQZC01000001.1"/>
</dbReference>
<accession>A0ABY1I6P3</accession>
<dbReference type="Proteomes" id="UP000184290">
    <property type="component" value="Unassembled WGS sequence"/>
</dbReference>
<evidence type="ECO:0000313" key="3">
    <source>
        <dbReference type="EMBL" id="SHI70195.1"/>
    </source>
</evidence>
<dbReference type="InterPro" id="IPR004629">
    <property type="entry name" value="WecG_TagA_CpsF"/>
</dbReference>
<keyword evidence="2" id="KW-0808">Transferase</keyword>
<dbReference type="PANTHER" id="PTHR34136">
    <property type="match status" value="1"/>
</dbReference>
<keyword evidence="4" id="KW-1185">Reference proteome</keyword>
<keyword evidence="1" id="KW-0328">Glycosyltransferase</keyword>
<gene>
    <name evidence="3" type="ORF">SAMN02745911_0898</name>
</gene>
<evidence type="ECO:0000256" key="1">
    <source>
        <dbReference type="ARBA" id="ARBA00022676"/>
    </source>
</evidence>
<dbReference type="CDD" id="cd06533">
    <property type="entry name" value="Glyco_transf_WecG_TagA"/>
    <property type="match status" value="1"/>
</dbReference>
<dbReference type="PANTHER" id="PTHR34136:SF1">
    <property type="entry name" value="UDP-N-ACETYL-D-MANNOSAMINURONIC ACID TRANSFERASE"/>
    <property type="match status" value="1"/>
</dbReference>